<organism evidence="2 4">
    <name type="scientific">Novacetimonas hansenii</name>
    <name type="common">Komagataeibacter hansenii</name>
    <dbReference type="NCBI Taxonomy" id="436"/>
    <lineage>
        <taxon>Bacteria</taxon>
        <taxon>Pseudomonadati</taxon>
        <taxon>Pseudomonadota</taxon>
        <taxon>Alphaproteobacteria</taxon>
        <taxon>Acetobacterales</taxon>
        <taxon>Acetobacteraceae</taxon>
        <taxon>Novacetimonas</taxon>
    </lineage>
</organism>
<reference evidence="1 3" key="1">
    <citation type="submission" date="2019-06" db="EMBL/GenBank/DDBJ databases">
        <title>Whole genome shotgun sequence of Komagataeibacter hansenii NBRC 14820.</title>
        <authorList>
            <person name="Hosoyama A."/>
            <person name="Uohara A."/>
            <person name="Ohji S."/>
            <person name="Ichikawa N."/>
        </authorList>
    </citation>
    <scope>NUCLEOTIDE SEQUENCE [LARGE SCALE GENOMIC DNA]</scope>
    <source>
        <strain evidence="1 3">NBRC 14820</strain>
    </source>
</reference>
<proteinExistence type="predicted"/>
<sequence length="87" mass="9474">MDRLIVLMRMDQTPLADLMLAERLNGVQNTGLAPRDIANRDSQYIAADMSHSRLGILAIGDSPIGWRRPYQNAVAPGQGPGDGETEL</sequence>
<dbReference type="EMBL" id="BJNN01000128">
    <property type="protein sequence ID" value="GEC64638.1"/>
    <property type="molecule type" value="Genomic_DNA"/>
</dbReference>
<reference evidence="2" key="3">
    <citation type="submission" date="2022-03" db="EMBL/GenBank/DDBJ databases">
        <authorList>
            <person name="Ryngajllo M."/>
            <person name="Jacek P."/>
            <person name="Kubiak K."/>
        </authorList>
    </citation>
    <scope>NUCLEOTIDE SEQUENCE</scope>
    <source>
        <strain evidence="2">SI1</strain>
    </source>
</reference>
<keyword evidence="3" id="KW-1185">Reference proteome</keyword>
<evidence type="ECO:0000313" key="2">
    <source>
        <dbReference type="EMBL" id="MCJ8352815.1"/>
    </source>
</evidence>
<comment type="caution">
    <text evidence="2">The sequence shown here is derived from an EMBL/GenBank/DDBJ whole genome shotgun (WGS) entry which is preliminary data.</text>
</comment>
<dbReference type="AlphaFoldDB" id="A0AAW5END7"/>
<gene>
    <name evidence="1" type="ORF">GHA01_24870</name>
    <name evidence="2" type="ORF">K1W68_02175</name>
</gene>
<evidence type="ECO:0000313" key="4">
    <source>
        <dbReference type="Proteomes" id="UP001202887"/>
    </source>
</evidence>
<dbReference type="EMBL" id="JAIBCX010000003">
    <property type="protein sequence ID" value="MCJ8352815.1"/>
    <property type="molecule type" value="Genomic_DNA"/>
</dbReference>
<protein>
    <submittedName>
        <fullName evidence="2">Uncharacterized protein</fullName>
    </submittedName>
</protein>
<evidence type="ECO:0000313" key="1">
    <source>
        <dbReference type="EMBL" id="GEC64638.1"/>
    </source>
</evidence>
<evidence type="ECO:0000313" key="3">
    <source>
        <dbReference type="Proteomes" id="UP000319478"/>
    </source>
</evidence>
<dbReference type="Proteomes" id="UP001202887">
    <property type="component" value="Unassembled WGS sequence"/>
</dbReference>
<dbReference type="Proteomes" id="UP000319478">
    <property type="component" value="Unassembled WGS sequence"/>
</dbReference>
<name>A0AAW5END7_NOVHA</name>
<dbReference type="RefSeq" id="WP_003620264.1">
    <property type="nucleotide sequence ID" value="NZ_BJNN01000128.1"/>
</dbReference>
<reference evidence="2" key="2">
    <citation type="journal article" date="2021" name="Polymers (Basel)">
        <title>Highly Stretchable Bacterial Cellulose Produced by Komagataeibacter hansenii SI1.</title>
        <authorList>
            <person name="Cielecka I."/>
            <person name="Ryngajllo M."/>
            <person name="Maniukiewicz W."/>
            <person name="Bielecki S."/>
        </authorList>
    </citation>
    <scope>NUCLEOTIDE SEQUENCE</scope>
    <source>
        <strain evidence="2">SI1</strain>
    </source>
</reference>
<accession>A0AAW5END7</accession>